<keyword evidence="2 5" id="KW-0812">Transmembrane</keyword>
<feature type="transmembrane region" description="Helical" evidence="5">
    <location>
        <begin position="295"/>
        <end position="316"/>
    </location>
</feature>
<comment type="caution">
    <text evidence="6">The sequence shown here is derived from an EMBL/GenBank/DDBJ whole genome shotgun (WGS) entry which is preliminary data.</text>
</comment>
<evidence type="ECO:0000313" key="7">
    <source>
        <dbReference type="Proteomes" id="UP001149411"/>
    </source>
</evidence>
<name>A0A9Q4C325_9EURY</name>
<dbReference type="Proteomes" id="UP001149411">
    <property type="component" value="Unassembled WGS sequence"/>
</dbReference>
<dbReference type="EMBL" id="RKLV01000005">
    <property type="protein sequence ID" value="MCX2818955.1"/>
    <property type="molecule type" value="Genomic_DNA"/>
</dbReference>
<reference evidence="6" key="1">
    <citation type="submission" date="2022-09" db="EMBL/GenBank/DDBJ databases">
        <title>Haloadaptaus new haloarchaeum isolated from saline soil.</title>
        <authorList>
            <person name="Duran-Viseras A."/>
            <person name="Sanchez-Porro C."/>
            <person name="Ventosa A."/>
        </authorList>
    </citation>
    <scope>NUCLEOTIDE SEQUENCE</scope>
    <source>
        <strain evidence="6">F3-133</strain>
    </source>
</reference>
<feature type="transmembrane region" description="Helical" evidence="5">
    <location>
        <begin position="129"/>
        <end position="148"/>
    </location>
</feature>
<keyword evidence="4 5" id="KW-0472">Membrane</keyword>
<accession>A0A9Q4C325</accession>
<dbReference type="PANTHER" id="PTHR11432">
    <property type="entry name" value="NADH DEHYDROGENASE SUBUNIT 1"/>
    <property type="match status" value="1"/>
</dbReference>
<feature type="transmembrane region" description="Helical" evidence="5">
    <location>
        <begin position="336"/>
        <end position="354"/>
    </location>
</feature>
<feature type="transmembrane region" description="Helical" evidence="5">
    <location>
        <begin position="20"/>
        <end position="48"/>
    </location>
</feature>
<feature type="transmembrane region" description="Helical" evidence="5">
    <location>
        <begin position="215"/>
        <end position="236"/>
    </location>
</feature>
<sequence>MVTFNDAVADLLGVDGFSPLVEFIVGIVGASIVVSVMLTIIGISAVWLKRKWNARLGDRIAVNRIGPAGLMVMPADALKLFSKEVVVPEDVDRIGYKLAPMLAAATVLAAFAFIPFGSGLQIADPETGLIFALAFASLSAVPVVMAGYSSKNKYSFLGFEREVAQAIAYEIPLVVSALAVVPLVAVFADTSAPLRMSNVVTAQQGPLLGVTGLPIPNWFIFAQPVAAVLFFVSILAEFSRNPFDLPEAGSELVAGYLTEYGGVNFVLLFLAEFAAIYFGGALFTALFLGGGSGPVLPAVVWFLGKTFVFYLVVQWFRATIPRVRIDQLLEFGWKYLLELTFLNLLLTAGILWVVL</sequence>
<organism evidence="6 7">
    <name type="scientific">Halorutilus salinus</name>
    <dbReference type="NCBI Taxonomy" id="2487751"/>
    <lineage>
        <taxon>Archaea</taxon>
        <taxon>Methanobacteriati</taxon>
        <taxon>Methanobacteriota</taxon>
        <taxon>Stenosarchaea group</taxon>
        <taxon>Halobacteria</taxon>
        <taxon>Halorutilales</taxon>
        <taxon>Halorutilaceae</taxon>
        <taxon>Halorutilus</taxon>
    </lineage>
</organism>
<feature type="transmembrane region" description="Helical" evidence="5">
    <location>
        <begin position="265"/>
        <end position="289"/>
    </location>
</feature>
<proteinExistence type="inferred from homology"/>
<dbReference type="GO" id="GO:0009060">
    <property type="term" value="P:aerobic respiration"/>
    <property type="evidence" value="ECO:0007669"/>
    <property type="project" value="TreeGrafter"/>
</dbReference>
<gene>
    <name evidence="6" type="ORF">EGH25_06275</name>
</gene>
<evidence type="ECO:0000313" key="6">
    <source>
        <dbReference type="EMBL" id="MCX2818955.1"/>
    </source>
</evidence>
<evidence type="ECO:0000256" key="5">
    <source>
        <dbReference type="SAM" id="Phobius"/>
    </source>
</evidence>
<dbReference type="InterPro" id="IPR001694">
    <property type="entry name" value="NADH_UbQ_OxRdtase_su1/FPO"/>
</dbReference>
<dbReference type="HAMAP" id="MF_01350">
    <property type="entry name" value="NDH1_NuoH"/>
    <property type="match status" value="1"/>
</dbReference>
<dbReference type="GO" id="GO:0016020">
    <property type="term" value="C:membrane"/>
    <property type="evidence" value="ECO:0007669"/>
    <property type="project" value="UniProtKB-SubCell"/>
</dbReference>
<evidence type="ECO:0000256" key="3">
    <source>
        <dbReference type="ARBA" id="ARBA00022989"/>
    </source>
</evidence>
<dbReference type="GO" id="GO:0003954">
    <property type="term" value="F:NADH dehydrogenase activity"/>
    <property type="evidence" value="ECO:0007669"/>
    <property type="project" value="TreeGrafter"/>
</dbReference>
<protein>
    <submittedName>
        <fullName evidence="6">NADH-quinone oxidoreductase subunit H</fullName>
    </submittedName>
</protein>
<dbReference type="PANTHER" id="PTHR11432:SF3">
    <property type="entry name" value="NADH-UBIQUINONE OXIDOREDUCTASE CHAIN 1"/>
    <property type="match status" value="1"/>
</dbReference>
<dbReference type="RefSeq" id="WP_266086794.1">
    <property type="nucleotide sequence ID" value="NZ_RKLV01000005.1"/>
</dbReference>
<keyword evidence="7" id="KW-1185">Reference proteome</keyword>
<dbReference type="Pfam" id="PF00146">
    <property type="entry name" value="NADHdh"/>
    <property type="match status" value="1"/>
</dbReference>
<keyword evidence="3 5" id="KW-1133">Transmembrane helix</keyword>
<feature type="transmembrane region" description="Helical" evidence="5">
    <location>
        <begin position="169"/>
        <end position="188"/>
    </location>
</feature>
<comment type="subcellular location">
    <subcellularLocation>
        <location evidence="1">Membrane</location>
        <topology evidence="1">Multi-pass membrane protein</topology>
    </subcellularLocation>
</comment>
<dbReference type="AlphaFoldDB" id="A0A9Q4C325"/>
<evidence type="ECO:0000256" key="1">
    <source>
        <dbReference type="ARBA" id="ARBA00004141"/>
    </source>
</evidence>
<evidence type="ECO:0000256" key="2">
    <source>
        <dbReference type="ARBA" id="ARBA00022692"/>
    </source>
</evidence>
<evidence type="ECO:0000256" key="4">
    <source>
        <dbReference type="ARBA" id="ARBA00023136"/>
    </source>
</evidence>
<feature type="transmembrane region" description="Helical" evidence="5">
    <location>
        <begin position="102"/>
        <end position="123"/>
    </location>
</feature>